<dbReference type="PANTHER" id="PTHR45704">
    <property type="entry name" value="RAS-LIKE FAMILY MEMBER 11"/>
    <property type="match status" value="1"/>
</dbReference>
<evidence type="ECO:0000256" key="5">
    <source>
        <dbReference type="SAM" id="MobiDB-lite"/>
    </source>
</evidence>
<dbReference type="InParanoid" id="A0A165Q772"/>
<accession>A0A165Q772</accession>
<dbReference type="InterPro" id="IPR051065">
    <property type="entry name" value="Ras-related_GTPase"/>
</dbReference>
<dbReference type="SMART" id="SM00173">
    <property type="entry name" value="RAS"/>
    <property type="match status" value="1"/>
</dbReference>
<dbReference type="OrthoDB" id="265044at2759"/>
<dbReference type="STRING" id="1314782.A0A165Q772"/>
<dbReference type="SUPFAM" id="SSF52540">
    <property type="entry name" value="P-loop containing nucleoside triphosphate hydrolases"/>
    <property type="match status" value="1"/>
</dbReference>
<keyword evidence="7" id="KW-1185">Reference proteome</keyword>
<evidence type="ECO:0000313" key="6">
    <source>
        <dbReference type="EMBL" id="KZT22017.1"/>
    </source>
</evidence>
<dbReference type="InterPro" id="IPR001806">
    <property type="entry name" value="Small_GTPase"/>
</dbReference>
<evidence type="ECO:0000313" key="7">
    <source>
        <dbReference type="Proteomes" id="UP000076761"/>
    </source>
</evidence>
<organism evidence="6 7">
    <name type="scientific">Neolentinus lepideus HHB14362 ss-1</name>
    <dbReference type="NCBI Taxonomy" id="1314782"/>
    <lineage>
        <taxon>Eukaryota</taxon>
        <taxon>Fungi</taxon>
        <taxon>Dikarya</taxon>
        <taxon>Basidiomycota</taxon>
        <taxon>Agaricomycotina</taxon>
        <taxon>Agaricomycetes</taxon>
        <taxon>Gloeophyllales</taxon>
        <taxon>Gloeophyllaceae</taxon>
        <taxon>Neolentinus</taxon>
    </lineage>
</organism>
<comment type="similarity">
    <text evidence="1">Belongs to the small GTPase superfamily. Ras family.</text>
</comment>
<dbReference type="EC" id="3.6.5.2" evidence="2"/>
<dbReference type="SMART" id="SM00174">
    <property type="entry name" value="RHO"/>
    <property type="match status" value="1"/>
</dbReference>
<proteinExistence type="inferred from homology"/>
<name>A0A165Q772_9AGAM</name>
<sequence>MVSDNHRNGTTDEKPAQNEYWKICILGDMSVGKTALADGFLGRTFDPEEETSRSRTEDHMTKLLNQDGRSCAVQVFDPIDTDPSEPLVFHPGEGIEEADAFVLLYSVTSRGSFDRLISFHSLISAHHPQSKHKDGRPVPVILVGNMCDMDQADPNAREVTTDDGQALADKWGCKFYETSAKDMHNVDRVFSDLLRDARMNYHDGKGKEREREGQQSDGVEEDKHGECCGCECVVM</sequence>
<dbReference type="PROSITE" id="PS51419">
    <property type="entry name" value="RAB"/>
    <property type="match status" value="1"/>
</dbReference>
<dbReference type="AlphaFoldDB" id="A0A165Q772"/>
<dbReference type="GO" id="GO:0003925">
    <property type="term" value="F:G protein activity"/>
    <property type="evidence" value="ECO:0007669"/>
    <property type="project" value="UniProtKB-EC"/>
</dbReference>
<protein>
    <recommendedName>
        <fullName evidence="2">small monomeric GTPase</fullName>
        <ecNumber evidence="2">3.6.5.2</ecNumber>
    </recommendedName>
</protein>
<comment type="catalytic activity">
    <reaction evidence="4">
        <text>GTP + H2O = GDP + phosphate + H(+)</text>
        <dbReference type="Rhea" id="RHEA:19669"/>
        <dbReference type="ChEBI" id="CHEBI:15377"/>
        <dbReference type="ChEBI" id="CHEBI:15378"/>
        <dbReference type="ChEBI" id="CHEBI:37565"/>
        <dbReference type="ChEBI" id="CHEBI:43474"/>
        <dbReference type="ChEBI" id="CHEBI:58189"/>
        <dbReference type="EC" id="3.6.5.2"/>
    </reaction>
</comment>
<dbReference type="InterPro" id="IPR027417">
    <property type="entry name" value="P-loop_NTPase"/>
</dbReference>
<feature type="compositionally biased region" description="Basic and acidic residues" evidence="5">
    <location>
        <begin position="201"/>
        <end position="214"/>
    </location>
</feature>
<dbReference type="Proteomes" id="UP000076761">
    <property type="component" value="Unassembled WGS sequence"/>
</dbReference>
<feature type="region of interest" description="Disordered" evidence="5">
    <location>
        <begin position="201"/>
        <end position="224"/>
    </location>
</feature>
<evidence type="ECO:0000256" key="1">
    <source>
        <dbReference type="ARBA" id="ARBA00008344"/>
    </source>
</evidence>
<evidence type="ECO:0000256" key="2">
    <source>
        <dbReference type="ARBA" id="ARBA00011984"/>
    </source>
</evidence>
<dbReference type="PROSITE" id="PS51421">
    <property type="entry name" value="RAS"/>
    <property type="match status" value="1"/>
</dbReference>
<reference evidence="6 7" key="1">
    <citation type="journal article" date="2016" name="Mol. Biol. Evol.">
        <title>Comparative Genomics of Early-Diverging Mushroom-Forming Fungi Provides Insights into the Origins of Lignocellulose Decay Capabilities.</title>
        <authorList>
            <person name="Nagy L.G."/>
            <person name="Riley R."/>
            <person name="Tritt A."/>
            <person name="Adam C."/>
            <person name="Daum C."/>
            <person name="Floudas D."/>
            <person name="Sun H."/>
            <person name="Yadav J.S."/>
            <person name="Pangilinan J."/>
            <person name="Larsson K.H."/>
            <person name="Matsuura K."/>
            <person name="Barry K."/>
            <person name="Labutti K."/>
            <person name="Kuo R."/>
            <person name="Ohm R.A."/>
            <person name="Bhattacharya S.S."/>
            <person name="Shirouzu T."/>
            <person name="Yoshinaga Y."/>
            <person name="Martin F.M."/>
            <person name="Grigoriev I.V."/>
            <person name="Hibbett D.S."/>
        </authorList>
    </citation>
    <scope>NUCLEOTIDE SEQUENCE [LARGE SCALE GENOMIC DNA]</scope>
    <source>
        <strain evidence="6 7">HHB14362 ss-1</strain>
    </source>
</reference>
<dbReference type="Pfam" id="PF00071">
    <property type="entry name" value="Ras"/>
    <property type="match status" value="1"/>
</dbReference>
<keyword evidence="3 6" id="KW-0378">Hydrolase</keyword>
<dbReference type="Gene3D" id="3.40.50.300">
    <property type="entry name" value="P-loop containing nucleotide triphosphate hydrolases"/>
    <property type="match status" value="1"/>
</dbReference>
<dbReference type="PRINTS" id="PR00449">
    <property type="entry name" value="RASTRNSFRMNG"/>
</dbReference>
<dbReference type="SMART" id="SM00175">
    <property type="entry name" value="RAB"/>
    <property type="match status" value="1"/>
</dbReference>
<gene>
    <name evidence="6" type="ORF">NEOLEDRAFT_1138551</name>
</gene>
<dbReference type="EMBL" id="KV425600">
    <property type="protein sequence ID" value="KZT22017.1"/>
    <property type="molecule type" value="Genomic_DNA"/>
</dbReference>
<evidence type="ECO:0000256" key="3">
    <source>
        <dbReference type="ARBA" id="ARBA00022801"/>
    </source>
</evidence>
<evidence type="ECO:0000256" key="4">
    <source>
        <dbReference type="ARBA" id="ARBA00048098"/>
    </source>
</evidence>
<dbReference type="GO" id="GO:0005525">
    <property type="term" value="F:GTP binding"/>
    <property type="evidence" value="ECO:0007669"/>
    <property type="project" value="InterPro"/>
</dbReference>